<organism evidence="2 3">
    <name type="scientific">Cercophora newfieldiana</name>
    <dbReference type="NCBI Taxonomy" id="92897"/>
    <lineage>
        <taxon>Eukaryota</taxon>
        <taxon>Fungi</taxon>
        <taxon>Dikarya</taxon>
        <taxon>Ascomycota</taxon>
        <taxon>Pezizomycotina</taxon>
        <taxon>Sordariomycetes</taxon>
        <taxon>Sordariomycetidae</taxon>
        <taxon>Sordariales</taxon>
        <taxon>Lasiosphaeriaceae</taxon>
        <taxon>Cercophora</taxon>
    </lineage>
</organism>
<sequence length="292" mass="33382">MRLHQANGNETAEYLALSYCWGQTPTATTTTANLGSRLQGISWDELPATLRDALLSTYFLGIEYLWIDALCILQDNPADWMVESSKMDTKTDASPRWREICVRRAYMHTHDALFGTDGSTTADFNSFNRAFMFPALRRGWTFQERALSSRIVHVTSDELVWECRESTLCECSLQPPTRHLELRTENCLGQKQLRKWRWHEAPSKDTHALWLMLVHEYNTRQFTQPSDRLIAFSGVAKFFQESSPSTLGTYLAGIWSNNLTESLSWIALGLHSKSRRINGPSWSWSSVTGCTI</sequence>
<evidence type="ECO:0000313" key="2">
    <source>
        <dbReference type="EMBL" id="KAK0651551.1"/>
    </source>
</evidence>
<name>A0AA39YHE2_9PEZI</name>
<evidence type="ECO:0000259" key="1">
    <source>
        <dbReference type="Pfam" id="PF06985"/>
    </source>
</evidence>
<gene>
    <name evidence="2" type="ORF">B0T16DRAFT_323690</name>
</gene>
<reference evidence="2" key="1">
    <citation type="submission" date="2023-06" db="EMBL/GenBank/DDBJ databases">
        <title>Genome-scale phylogeny and comparative genomics of the fungal order Sordariales.</title>
        <authorList>
            <consortium name="Lawrence Berkeley National Laboratory"/>
            <person name="Hensen N."/>
            <person name="Bonometti L."/>
            <person name="Westerberg I."/>
            <person name="Brannstrom I.O."/>
            <person name="Guillou S."/>
            <person name="Cros-Aarteil S."/>
            <person name="Calhoun S."/>
            <person name="Haridas S."/>
            <person name="Kuo A."/>
            <person name="Mondo S."/>
            <person name="Pangilinan J."/>
            <person name="Riley R."/>
            <person name="Labutti K."/>
            <person name="Andreopoulos B."/>
            <person name="Lipzen A."/>
            <person name="Chen C."/>
            <person name="Yanf M."/>
            <person name="Daum C."/>
            <person name="Ng V."/>
            <person name="Clum A."/>
            <person name="Steindorff A."/>
            <person name="Ohm R."/>
            <person name="Martin F."/>
            <person name="Silar P."/>
            <person name="Natvig D."/>
            <person name="Lalanne C."/>
            <person name="Gautier V."/>
            <person name="Ament-Velasquez S.L."/>
            <person name="Kruys A."/>
            <person name="Hutchinson M.I."/>
            <person name="Powell A.J."/>
            <person name="Barry K."/>
            <person name="Miller A.N."/>
            <person name="Grigoriev I.V."/>
            <person name="Debuchy R."/>
            <person name="Gladieux P."/>
            <person name="Thoren M.H."/>
            <person name="Johannesson H."/>
        </authorList>
    </citation>
    <scope>NUCLEOTIDE SEQUENCE</scope>
    <source>
        <strain evidence="2">SMH2532-1</strain>
    </source>
</reference>
<evidence type="ECO:0000313" key="3">
    <source>
        <dbReference type="Proteomes" id="UP001174936"/>
    </source>
</evidence>
<accession>A0AA39YHE2</accession>
<dbReference type="PANTHER" id="PTHR33112">
    <property type="entry name" value="DOMAIN PROTEIN, PUTATIVE-RELATED"/>
    <property type="match status" value="1"/>
</dbReference>
<keyword evidence="3" id="KW-1185">Reference proteome</keyword>
<feature type="domain" description="Heterokaryon incompatibility" evidence="1">
    <location>
        <begin position="14"/>
        <end position="88"/>
    </location>
</feature>
<comment type="caution">
    <text evidence="2">The sequence shown here is derived from an EMBL/GenBank/DDBJ whole genome shotgun (WGS) entry which is preliminary data.</text>
</comment>
<dbReference type="AlphaFoldDB" id="A0AA39YHE2"/>
<dbReference type="EMBL" id="JAULSV010000002">
    <property type="protein sequence ID" value="KAK0651551.1"/>
    <property type="molecule type" value="Genomic_DNA"/>
</dbReference>
<dbReference type="Pfam" id="PF06985">
    <property type="entry name" value="HET"/>
    <property type="match status" value="1"/>
</dbReference>
<dbReference type="InterPro" id="IPR010730">
    <property type="entry name" value="HET"/>
</dbReference>
<proteinExistence type="predicted"/>
<dbReference type="Proteomes" id="UP001174936">
    <property type="component" value="Unassembled WGS sequence"/>
</dbReference>
<protein>
    <recommendedName>
        <fullName evidence="1">Heterokaryon incompatibility domain-containing protein</fullName>
    </recommendedName>
</protein>
<dbReference type="PANTHER" id="PTHR33112:SF9">
    <property type="entry name" value="HETEROKARYON INCOMPATIBILITY DOMAIN-CONTAINING PROTEIN"/>
    <property type="match status" value="1"/>
</dbReference>